<dbReference type="Pfam" id="PF12937">
    <property type="entry name" value="F-box-like"/>
    <property type="match status" value="1"/>
</dbReference>
<reference evidence="3 4" key="1">
    <citation type="submission" date="2019-04" db="EMBL/GenBank/DDBJ databases">
        <title>Chromosome genome assembly for Takifugu flavidus.</title>
        <authorList>
            <person name="Xiao S."/>
        </authorList>
    </citation>
    <scope>NUCLEOTIDE SEQUENCE [LARGE SCALE GENOMIC DNA]</scope>
    <source>
        <strain evidence="3">HTHZ2018</strain>
        <tissue evidence="3">Muscle</tissue>
    </source>
</reference>
<dbReference type="EMBL" id="RHFK02000008">
    <property type="protein sequence ID" value="TWW72367.1"/>
    <property type="molecule type" value="Genomic_DNA"/>
</dbReference>
<dbReference type="SUPFAM" id="SSF52047">
    <property type="entry name" value="RNI-like"/>
    <property type="match status" value="1"/>
</dbReference>
<dbReference type="InterPro" id="IPR032675">
    <property type="entry name" value="LRR_dom_sf"/>
</dbReference>
<comment type="caution">
    <text evidence="3">The sequence shown here is derived from an EMBL/GenBank/DDBJ whole genome shotgun (WGS) entry which is preliminary data.</text>
</comment>
<sequence>MNPERSDTSVGANLHRGSRNWASKPKTGNLPESLAMPVSQLPEELWLHVFSFLPWKDKLNVRCTCSDFKQLLDKSRPLWRGFSLVLRHFSQYNRSFWHSLAQRHISRVAVCSGKRKHLRQLSVHLPALDSLRLDDWRSDGVDDLKLFHLLRRLSITNSCNQLKNVDSLFLLRHQLTQLSLCKVTFACSAPHILTAISQLTSLTLLRLHHDGSLRVPTLSGFLPHLPRLKHLSWTMIAYKTLPGDFFFSPAQPTGFRALQLSELQLLNYDAAVTQEVLQPLSHLKNLSIFHLYSVPGPTCHLQTWLASLQQLCSLSVHGGHCLAEYVDFLPASLLSLTLCVDLQPEDLHVVSHRAPHLEHLHLEPWTSSSNLIRLLPQLFPHLRRLSIRHRNVSDDDFLQLAQLQHLETLEVLDAFYAPDPRHTTRIVYQASPHLLQLISDLKTLTDHRVQVITNSSRCILTCSCV</sequence>
<organism evidence="3 4">
    <name type="scientific">Takifugu flavidus</name>
    <name type="common">sansaifugu</name>
    <dbReference type="NCBI Taxonomy" id="433684"/>
    <lineage>
        <taxon>Eukaryota</taxon>
        <taxon>Metazoa</taxon>
        <taxon>Chordata</taxon>
        <taxon>Craniata</taxon>
        <taxon>Vertebrata</taxon>
        <taxon>Euteleostomi</taxon>
        <taxon>Actinopterygii</taxon>
        <taxon>Neopterygii</taxon>
        <taxon>Teleostei</taxon>
        <taxon>Neoteleostei</taxon>
        <taxon>Acanthomorphata</taxon>
        <taxon>Eupercaria</taxon>
        <taxon>Tetraodontiformes</taxon>
        <taxon>Tetradontoidea</taxon>
        <taxon>Tetraodontidae</taxon>
        <taxon>Takifugu</taxon>
    </lineage>
</organism>
<feature type="domain" description="F-box" evidence="2">
    <location>
        <begin position="35"/>
        <end position="82"/>
    </location>
</feature>
<dbReference type="PROSITE" id="PS50181">
    <property type="entry name" value="FBOX"/>
    <property type="match status" value="1"/>
</dbReference>
<dbReference type="InterPro" id="IPR001810">
    <property type="entry name" value="F-box_dom"/>
</dbReference>
<evidence type="ECO:0000313" key="4">
    <source>
        <dbReference type="Proteomes" id="UP000324091"/>
    </source>
</evidence>
<gene>
    <name evidence="3" type="ORF">D4764_16G0008640</name>
</gene>
<proteinExistence type="predicted"/>
<accession>A0A5C6P2P3</accession>
<dbReference type="InterPro" id="IPR036047">
    <property type="entry name" value="F-box-like_dom_sf"/>
</dbReference>
<dbReference type="SMART" id="SM00256">
    <property type="entry name" value="FBOX"/>
    <property type="match status" value="1"/>
</dbReference>
<dbReference type="Gene3D" id="1.20.1280.50">
    <property type="match status" value="1"/>
</dbReference>
<evidence type="ECO:0000256" key="1">
    <source>
        <dbReference type="SAM" id="MobiDB-lite"/>
    </source>
</evidence>
<name>A0A5C6P2P3_9TELE</name>
<keyword evidence="4" id="KW-1185">Reference proteome</keyword>
<evidence type="ECO:0000259" key="2">
    <source>
        <dbReference type="PROSITE" id="PS50181"/>
    </source>
</evidence>
<dbReference type="AlphaFoldDB" id="A0A5C6P2P3"/>
<evidence type="ECO:0000313" key="3">
    <source>
        <dbReference type="EMBL" id="TWW72367.1"/>
    </source>
</evidence>
<feature type="region of interest" description="Disordered" evidence="1">
    <location>
        <begin position="1"/>
        <end position="29"/>
    </location>
</feature>
<protein>
    <recommendedName>
        <fullName evidence="2">F-box domain-containing protein</fullName>
    </recommendedName>
</protein>
<dbReference type="SUPFAM" id="SSF81383">
    <property type="entry name" value="F-box domain"/>
    <property type="match status" value="1"/>
</dbReference>
<dbReference type="Gene3D" id="3.80.10.10">
    <property type="entry name" value="Ribonuclease Inhibitor"/>
    <property type="match status" value="1"/>
</dbReference>
<dbReference type="Proteomes" id="UP000324091">
    <property type="component" value="Chromosome 16"/>
</dbReference>